<dbReference type="Proteomes" id="UP000291022">
    <property type="component" value="Unassembled WGS sequence"/>
</dbReference>
<dbReference type="Pfam" id="PF13561">
    <property type="entry name" value="adh_short_C2"/>
    <property type="match status" value="1"/>
</dbReference>
<sequence>MTAMFRAASWAFRGLRRSSVPLSARMSSNRADRSCALAEKVAVITGSTKGIGFAIARRLAEDGAHVVISSRKQQNVDRAVAELQGEGLSVTGTVCHVGKAEDRERLVATALEHCGGVDFLVCVAGVNPLVGSTLGASEQVWDKILDVNVKSPALLLSQLLPHMENRGCVTEGLVGPGVSSTPQEKLGVYNTSKTALLGLCKSLAVELAPKGIRVNCLVPGIIKTEFSQVVRISFCSPTPAPRFGEPEECAGIVCFLCSPDASYITGKNIVVAGYSPKL</sequence>
<evidence type="ECO:0000313" key="4">
    <source>
        <dbReference type="Proteomes" id="UP000291022"/>
    </source>
</evidence>
<dbReference type="GO" id="GO:0004090">
    <property type="term" value="F:carbonyl reductase (NADPH) activity"/>
    <property type="evidence" value="ECO:0007669"/>
    <property type="project" value="TreeGrafter"/>
</dbReference>
<dbReference type="FunFam" id="3.40.50.720:FF:000084">
    <property type="entry name" value="Short-chain dehydrogenase reductase"/>
    <property type="match status" value="1"/>
</dbReference>
<dbReference type="PROSITE" id="PS00061">
    <property type="entry name" value="ADH_SHORT"/>
    <property type="match status" value="1"/>
</dbReference>
<dbReference type="PRINTS" id="PR00081">
    <property type="entry name" value="GDHRDH"/>
</dbReference>
<organism evidence="3 4">
    <name type="scientific">Ursus americanus</name>
    <name type="common">American black bear</name>
    <name type="synonym">Euarctos americanus</name>
    <dbReference type="NCBI Taxonomy" id="9643"/>
    <lineage>
        <taxon>Eukaryota</taxon>
        <taxon>Metazoa</taxon>
        <taxon>Chordata</taxon>
        <taxon>Craniata</taxon>
        <taxon>Vertebrata</taxon>
        <taxon>Euteleostomi</taxon>
        <taxon>Mammalia</taxon>
        <taxon>Eutheria</taxon>
        <taxon>Laurasiatheria</taxon>
        <taxon>Carnivora</taxon>
        <taxon>Caniformia</taxon>
        <taxon>Ursidae</taxon>
        <taxon>Ursus</taxon>
    </lineage>
</organism>
<proteinExistence type="inferred from homology"/>
<dbReference type="GeneTree" id="ENSGT00940000165808"/>
<reference evidence="3" key="3">
    <citation type="submission" date="2025-09" db="UniProtKB">
        <authorList>
            <consortium name="Ensembl"/>
        </authorList>
    </citation>
    <scope>IDENTIFICATION</scope>
</reference>
<reference evidence="4" key="1">
    <citation type="submission" date="2016-06" db="EMBL/GenBank/DDBJ databases">
        <title>De novo assembly and RNA-Seq shows season-dependent expression and editing in black bear kidneys.</title>
        <authorList>
            <person name="Korstanje R."/>
            <person name="Srivastava A."/>
            <person name="Sarsani V.K."/>
            <person name="Sheehan S.M."/>
            <person name="Seger R.L."/>
            <person name="Barter M.E."/>
            <person name="Lindqvist C."/>
            <person name="Brody L.C."/>
            <person name="Mullikin J.C."/>
        </authorList>
    </citation>
    <scope>NUCLEOTIDE SEQUENCE [LARGE SCALE GENOMIC DNA]</scope>
</reference>
<dbReference type="PANTHER" id="PTHR43943">
    <property type="entry name" value="DEHYDROGENASE/REDUCTASE (SDR FAMILY) MEMBER 4"/>
    <property type="match status" value="1"/>
</dbReference>
<evidence type="ECO:0000313" key="3">
    <source>
        <dbReference type="Ensembl" id="ENSUAMP00000006371.1"/>
    </source>
</evidence>
<comment type="similarity">
    <text evidence="1">Belongs to the short-chain dehydrogenases/reductases (SDR) family.</text>
</comment>
<evidence type="ECO:0008006" key="5">
    <source>
        <dbReference type="Google" id="ProtNLM"/>
    </source>
</evidence>
<dbReference type="AlphaFoldDB" id="A0A452QM34"/>
<name>A0A452QM34_URSAM</name>
<evidence type="ECO:0000256" key="2">
    <source>
        <dbReference type="ARBA" id="ARBA00023002"/>
    </source>
</evidence>
<accession>A0A452QM34</accession>
<dbReference type="Gene3D" id="3.40.50.720">
    <property type="entry name" value="NAD(P)-binding Rossmann-like Domain"/>
    <property type="match status" value="1"/>
</dbReference>
<reference evidence="3" key="2">
    <citation type="submission" date="2025-08" db="UniProtKB">
        <authorList>
            <consortium name="Ensembl"/>
        </authorList>
    </citation>
    <scope>IDENTIFICATION</scope>
</reference>
<keyword evidence="2" id="KW-0560">Oxidoreductase</keyword>
<dbReference type="InterPro" id="IPR020904">
    <property type="entry name" value="Sc_DH/Rdtase_CS"/>
</dbReference>
<protein>
    <recommendedName>
        <fullName evidence="5">Dehydrogenase/reductase 2</fullName>
    </recommendedName>
</protein>
<evidence type="ECO:0000256" key="1">
    <source>
        <dbReference type="ARBA" id="ARBA00006484"/>
    </source>
</evidence>
<dbReference type="InterPro" id="IPR002347">
    <property type="entry name" value="SDR_fam"/>
</dbReference>
<keyword evidence="4" id="KW-1185">Reference proteome</keyword>
<dbReference type="Ensembl" id="ENSUAMT00000007204.1">
    <property type="protein sequence ID" value="ENSUAMP00000006371.1"/>
    <property type="gene ID" value="ENSUAMG00000005573.1"/>
</dbReference>
<dbReference type="SUPFAM" id="SSF51735">
    <property type="entry name" value="NAD(P)-binding Rossmann-fold domains"/>
    <property type="match status" value="1"/>
</dbReference>
<dbReference type="PANTHER" id="PTHR43943:SF15">
    <property type="entry name" value="DEHYDROGENASE_REDUCTASE MEMBER 2"/>
    <property type="match status" value="1"/>
</dbReference>
<gene>
    <name evidence="3" type="primary">LOC123795675</name>
</gene>
<dbReference type="InterPro" id="IPR036291">
    <property type="entry name" value="NAD(P)-bd_dom_sf"/>
</dbReference>